<dbReference type="Proteomes" id="UP000032361">
    <property type="component" value="Unassembled WGS sequence"/>
</dbReference>
<name>A0A0D7W7W2_9FLAO</name>
<accession>A0A0D7W7W2</accession>
<organism evidence="6 7">
    <name type="scientific">Neotamlana nanhaiensis</name>
    <dbReference type="NCBI Taxonomy" id="1382798"/>
    <lineage>
        <taxon>Bacteria</taxon>
        <taxon>Pseudomonadati</taxon>
        <taxon>Bacteroidota</taxon>
        <taxon>Flavobacteriia</taxon>
        <taxon>Flavobacteriales</taxon>
        <taxon>Flavobacteriaceae</taxon>
        <taxon>Neotamlana</taxon>
    </lineage>
</organism>
<dbReference type="InterPro" id="IPR003680">
    <property type="entry name" value="Flavodoxin_fold"/>
</dbReference>
<reference evidence="6 7" key="1">
    <citation type="journal article" date="2015" name="Antonie Van Leeuwenhoek">
        <title>Tamlana nanhaiensis sp. nov., isolated from surface seawater collected from the South China Sea.</title>
        <authorList>
            <person name="Liu X."/>
            <person name="Lai Q."/>
            <person name="Du Y."/>
            <person name="Li G."/>
            <person name="Sun F."/>
            <person name="Shao Z."/>
        </authorList>
    </citation>
    <scope>NUCLEOTIDE SEQUENCE [LARGE SCALE GENOMIC DNA]</scope>
    <source>
        <strain evidence="6 7">FHC16</strain>
    </source>
</reference>
<dbReference type="SUPFAM" id="SSF52218">
    <property type="entry name" value="Flavoproteins"/>
    <property type="match status" value="1"/>
</dbReference>
<keyword evidence="7" id="KW-1185">Reference proteome</keyword>
<comment type="caution">
    <text evidence="6">The sequence shown here is derived from an EMBL/GenBank/DDBJ whole genome shotgun (WGS) entry which is preliminary data.</text>
</comment>
<comment type="similarity">
    <text evidence="4">Belongs to the oxidoreductase MdaB family.</text>
</comment>
<evidence type="ECO:0000256" key="2">
    <source>
        <dbReference type="ARBA" id="ARBA00022630"/>
    </source>
</evidence>
<dbReference type="PATRIC" id="fig|1382798.3.peg.649"/>
<dbReference type="Gene3D" id="3.40.50.360">
    <property type="match status" value="1"/>
</dbReference>
<dbReference type="PANTHER" id="PTHR46305">
    <property type="match status" value="1"/>
</dbReference>
<dbReference type="OrthoDB" id="652200at2"/>
<dbReference type="Pfam" id="PF02525">
    <property type="entry name" value="Flavodoxin_2"/>
    <property type="match status" value="1"/>
</dbReference>
<dbReference type="AlphaFoldDB" id="A0A0D7W7W2"/>
<proteinExistence type="inferred from homology"/>
<protein>
    <submittedName>
        <fullName evidence="6">NADPH quinone reductase MdaB</fullName>
    </submittedName>
</protein>
<comment type="cofactor">
    <cofactor evidence="1">
        <name>FAD</name>
        <dbReference type="ChEBI" id="CHEBI:57692"/>
    </cofactor>
</comment>
<dbReference type="PANTHER" id="PTHR46305:SF3">
    <property type="entry name" value="NADPH:QUINONE OXIDOREDUCTASE MDAB"/>
    <property type="match status" value="1"/>
</dbReference>
<dbReference type="STRING" id="1382798.PK35_03190"/>
<evidence type="ECO:0000313" key="7">
    <source>
        <dbReference type="Proteomes" id="UP000032361"/>
    </source>
</evidence>
<dbReference type="InterPro" id="IPR029039">
    <property type="entry name" value="Flavoprotein-like_sf"/>
</dbReference>
<evidence type="ECO:0000256" key="1">
    <source>
        <dbReference type="ARBA" id="ARBA00001974"/>
    </source>
</evidence>
<keyword evidence="2" id="KW-0285">Flavoprotein</keyword>
<evidence type="ECO:0000256" key="4">
    <source>
        <dbReference type="ARBA" id="ARBA00037981"/>
    </source>
</evidence>
<dbReference type="RefSeq" id="WP_044625148.1">
    <property type="nucleotide sequence ID" value="NZ_JTDV01000001.1"/>
</dbReference>
<dbReference type="InterPro" id="IPR052397">
    <property type="entry name" value="NADPH-QR_MdaB"/>
</dbReference>
<evidence type="ECO:0000259" key="5">
    <source>
        <dbReference type="Pfam" id="PF02525"/>
    </source>
</evidence>
<evidence type="ECO:0000256" key="3">
    <source>
        <dbReference type="ARBA" id="ARBA00022827"/>
    </source>
</evidence>
<feature type="domain" description="Flavodoxin-like fold" evidence="5">
    <location>
        <begin position="23"/>
        <end position="194"/>
    </location>
</feature>
<keyword evidence="3" id="KW-0274">FAD</keyword>
<evidence type="ECO:0000313" key="6">
    <source>
        <dbReference type="EMBL" id="KJD34758.1"/>
    </source>
</evidence>
<gene>
    <name evidence="6" type="ORF">PK35_03190</name>
</gene>
<sequence length="199" mass="22846">MKNIFVINGGKKFAHSGGKFNQTIVDVDTDFFTTKNGFNLKITDINQPYNLTEEIEKFIWADVIIYHFPAWWMGMPYALKEYFDKVLTAGHQKGLYRSDGRKAENPAINYGTGGLLKGKTYMVTTTWNAPETAFTLPDEFFKETSVDDGILFGFHRMNAFLALEPLKSIHFHDVEKNNGNEQVQTHMTNYLTHLKSIFK</sequence>
<dbReference type="EMBL" id="JTDV01000001">
    <property type="protein sequence ID" value="KJD34758.1"/>
    <property type="molecule type" value="Genomic_DNA"/>
</dbReference>